<keyword evidence="6 9" id="KW-0520">NAD</keyword>
<keyword evidence="5 9" id="KW-0862">Zinc</keyword>
<evidence type="ECO:0000313" key="14">
    <source>
        <dbReference type="Proteomes" id="UP000777265"/>
    </source>
</evidence>
<dbReference type="Pfam" id="PF01761">
    <property type="entry name" value="DHQ_synthase"/>
    <property type="match status" value="1"/>
</dbReference>
<dbReference type="GO" id="GO:0003856">
    <property type="term" value="F:3-dehydroquinate synthase activity"/>
    <property type="evidence" value="ECO:0007669"/>
    <property type="project" value="UniProtKB-UniRule"/>
</dbReference>
<evidence type="ECO:0000259" key="12">
    <source>
        <dbReference type="Pfam" id="PF24621"/>
    </source>
</evidence>
<evidence type="ECO:0000259" key="11">
    <source>
        <dbReference type="Pfam" id="PF01761"/>
    </source>
</evidence>
<comment type="similarity">
    <text evidence="9">Belongs to the sugar phosphate cyclases superfamily. Dehydroquinate synthase family.</text>
</comment>
<sequence length="353" mass="38555">MRSIELQAAGGTSRITLGLPVTSVPNLIPELCQGRRITVITDGEVYALHGDRFPECNAVKIGEGEKGKTLETVHRVYEAFLSLDLDRSSFIVGIGGGVVCDIAGFAASTYLRGLPFGLVPTTLLAQVDAGVGGKNGVNFHGYKNLIGTFSQPQFVLCDFRFLKTLPMAEVRNGLAEVIKHALIGDRDLLSRLETERERILSLREDIIEEIVYASLEAKVGIVSRDEKEGGERRKLNFGHTFGHAIEKTMGLSHGESVSIGMVMAAKLSMAMGLLTVHDVQRIKDMIEGYGLPTATALDKESVIDALGKDKKREDEDIHFVLLDGIGAARIERLKLKELVEVFDDLCEHRRAVG</sequence>
<dbReference type="Gene3D" id="3.40.50.1970">
    <property type="match status" value="1"/>
</dbReference>
<comment type="caution">
    <text evidence="13">The sequence shown here is derived from an EMBL/GenBank/DDBJ whole genome shotgun (WGS) entry which is preliminary data.</text>
</comment>
<dbReference type="NCBIfam" id="TIGR01357">
    <property type="entry name" value="aroB"/>
    <property type="match status" value="1"/>
</dbReference>
<keyword evidence="7 9" id="KW-0456">Lyase</keyword>
<feature type="binding site" evidence="9">
    <location>
        <begin position="97"/>
        <end position="101"/>
    </location>
    <ligand>
        <name>NAD(+)</name>
        <dbReference type="ChEBI" id="CHEBI:57540"/>
    </ligand>
</feature>
<dbReference type="GO" id="GO:0000166">
    <property type="term" value="F:nucleotide binding"/>
    <property type="evidence" value="ECO:0007669"/>
    <property type="project" value="UniProtKB-KW"/>
</dbReference>
<evidence type="ECO:0000256" key="8">
    <source>
        <dbReference type="ARBA" id="ARBA00023285"/>
    </source>
</evidence>
<dbReference type="SUPFAM" id="SSF56796">
    <property type="entry name" value="Dehydroquinate synthase-like"/>
    <property type="match status" value="1"/>
</dbReference>
<feature type="binding site" evidence="9">
    <location>
        <position position="134"/>
    </location>
    <ligand>
        <name>NAD(+)</name>
        <dbReference type="ChEBI" id="CHEBI:57540"/>
    </ligand>
</feature>
<evidence type="ECO:0000256" key="3">
    <source>
        <dbReference type="ARBA" id="ARBA00022723"/>
    </source>
</evidence>
<feature type="domain" description="3-dehydroquinate synthase C-terminal" evidence="12">
    <location>
        <begin position="173"/>
        <end position="311"/>
    </location>
</feature>
<feature type="domain" description="3-dehydroquinate synthase N-terminal" evidence="11">
    <location>
        <begin position="59"/>
        <end position="171"/>
    </location>
</feature>
<keyword evidence="3 9" id="KW-0479">Metal-binding</keyword>
<accession>A0A971M2A6</accession>
<dbReference type="PANTHER" id="PTHR43622">
    <property type="entry name" value="3-DEHYDROQUINATE SYNTHASE"/>
    <property type="match status" value="1"/>
</dbReference>
<evidence type="ECO:0000256" key="6">
    <source>
        <dbReference type="ARBA" id="ARBA00023027"/>
    </source>
</evidence>
<dbReference type="GO" id="GO:0009423">
    <property type="term" value="P:chorismate biosynthetic process"/>
    <property type="evidence" value="ECO:0007669"/>
    <property type="project" value="UniProtKB-UniRule"/>
</dbReference>
<reference evidence="13" key="2">
    <citation type="submission" date="2020-01" db="EMBL/GenBank/DDBJ databases">
        <authorList>
            <person name="Campanaro S."/>
        </authorList>
    </citation>
    <scope>NUCLEOTIDE SEQUENCE</scope>
    <source>
        <strain evidence="13">AS06rmzACSIP_7</strain>
    </source>
</reference>
<feature type="binding site" evidence="9">
    <location>
        <position position="239"/>
    </location>
    <ligand>
        <name>Zn(2+)</name>
        <dbReference type="ChEBI" id="CHEBI:29105"/>
    </ligand>
</feature>
<evidence type="ECO:0000256" key="7">
    <source>
        <dbReference type="ARBA" id="ARBA00023239"/>
    </source>
</evidence>
<dbReference type="GO" id="GO:0008652">
    <property type="term" value="P:amino acid biosynthetic process"/>
    <property type="evidence" value="ECO:0007669"/>
    <property type="project" value="UniProtKB-KW"/>
</dbReference>
<feature type="binding site" evidence="9">
    <location>
        <position position="176"/>
    </location>
    <ligand>
        <name>Zn(2+)</name>
        <dbReference type="ChEBI" id="CHEBI:29105"/>
    </ligand>
</feature>
<evidence type="ECO:0000313" key="13">
    <source>
        <dbReference type="EMBL" id="NLW34495.1"/>
    </source>
</evidence>
<evidence type="ECO:0000256" key="10">
    <source>
        <dbReference type="NCBIfam" id="TIGR01357"/>
    </source>
</evidence>
<dbReference type="EC" id="4.2.3.4" evidence="9 10"/>
<feature type="binding site" evidence="9">
    <location>
        <begin position="63"/>
        <end position="68"/>
    </location>
    <ligand>
        <name>NAD(+)</name>
        <dbReference type="ChEBI" id="CHEBI:57540"/>
    </ligand>
</feature>
<evidence type="ECO:0000256" key="2">
    <source>
        <dbReference type="ARBA" id="ARBA00003485"/>
    </source>
</evidence>
<dbReference type="GO" id="GO:0046872">
    <property type="term" value="F:metal ion binding"/>
    <property type="evidence" value="ECO:0007669"/>
    <property type="project" value="UniProtKB-KW"/>
</dbReference>
<comment type="cofactor">
    <cofactor evidence="9">
        <name>Co(2+)</name>
        <dbReference type="ChEBI" id="CHEBI:48828"/>
    </cofactor>
    <cofactor evidence="9">
        <name>Zn(2+)</name>
        <dbReference type="ChEBI" id="CHEBI:29105"/>
    </cofactor>
    <text evidence="9">Binds 1 divalent metal cation per subunit. Can use either Co(2+) or Zn(2+).</text>
</comment>
<dbReference type="HAMAP" id="MF_00110">
    <property type="entry name" value="DHQ_synthase"/>
    <property type="match status" value="1"/>
</dbReference>
<feature type="binding site" evidence="9">
    <location>
        <begin position="121"/>
        <end position="122"/>
    </location>
    <ligand>
        <name>NAD(+)</name>
        <dbReference type="ChEBI" id="CHEBI:57540"/>
    </ligand>
</feature>
<evidence type="ECO:0000256" key="1">
    <source>
        <dbReference type="ARBA" id="ARBA00001911"/>
    </source>
</evidence>
<comment type="subcellular location">
    <subcellularLocation>
        <location evidence="9">Cytoplasm</location>
    </subcellularLocation>
</comment>
<dbReference type="InterPro" id="IPR056179">
    <property type="entry name" value="DHQS_C"/>
</dbReference>
<comment type="function">
    <text evidence="2 9">Catalyzes the conversion of 3-deoxy-D-arabino-heptulosonate 7-phosphate (DAHP) to dehydroquinate (DHQ).</text>
</comment>
<keyword evidence="9" id="KW-0963">Cytoplasm</keyword>
<feature type="binding site" evidence="9">
    <location>
        <begin position="161"/>
        <end position="164"/>
    </location>
    <ligand>
        <name>NAD(+)</name>
        <dbReference type="ChEBI" id="CHEBI:57540"/>
    </ligand>
</feature>
<dbReference type="PANTHER" id="PTHR43622:SF1">
    <property type="entry name" value="3-DEHYDROQUINATE SYNTHASE"/>
    <property type="match status" value="1"/>
</dbReference>
<keyword evidence="8 9" id="KW-0170">Cobalt</keyword>
<dbReference type="EMBL" id="JAAYEE010000058">
    <property type="protein sequence ID" value="NLW34495.1"/>
    <property type="molecule type" value="Genomic_DNA"/>
</dbReference>
<feature type="binding site" evidence="9">
    <location>
        <position position="253"/>
    </location>
    <ligand>
        <name>Zn(2+)</name>
        <dbReference type="ChEBI" id="CHEBI:29105"/>
    </ligand>
</feature>
<dbReference type="CDD" id="cd08195">
    <property type="entry name" value="DHQS"/>
    <property type="match status" value="1"/>
</dbReference>
<dbReference type="InterPro" id="IPR030963">
    <property type="entry name" value="DHQ_synth_fam"/>
</dbReference>
<protein>
    <recommendedName>
        <fullName evidence="9 10">3-dehydroquinate synthase</fullName>
        <shortName evidence="9">DHQS</shortName>
        <ecNumber evidence="9 10">4.2.3.4</ecNumber>
    </recommendedName>
</protein>
<dbReference type="InterPro" id="IPR050071">
    <property type="entry name" value="Dehydroquinate_synthase"/>
</dbReference>
<dbReference type="GO" id="GO:0009073">
    <property type="term" value="P:aromatic amino acid family biosynthetic process"/>
    <property type="evidence" value="ECO:0007669"/>
    <property type="project" value="UniProtKB-KW"/>
</dbReference>
<reference evidence="13" key="1">
    <citation type="journal article" date="2020" name="Biotechnol. Biofuels">
        <title>New insights from the biogas microbiome by comprehensive genome-resolved metagenomics of nearly 1600 species originating from multiple anaerobic digesters.</title>
        <authorList>
            <person name="Campanaro S."/>
            <person name="Treu L."/>
            <person name="Rodriguez-R L.M."/>
            <person name="Kovalovszki A."/>
            <person name="Ziels R.M."/>
            <person name="Maus I."/>
            <person name="Zhu X."/>
            <person name="Kougias P.G."/>
            <person name="Basile A."/>
            <person name="Luo G."/>
            <person name="Schluter A."/>
            <person name="Konstantinidis K.T."/>
            <person name="Angelidaki I."/>
        </authorList>
    </citation>
    <scope>NUCLEOTIDE SEQUENCE</scope>
    <source>
        <strain evidence="13">AS06rmzACSIP_7</strain>
    </source>
</reference>
<dbReference type="InterPro" id="IPR016037">
    <property type="entry name" value="DHQ_synth_AroB"/>
</dbReference>
<evidence type="ECO:0000256" key="9">
    <source>
        <dbReference type="HAMAP-Rule" id="MF_00110"/>
    </source>
</evidence>
<dbReference type="AlphaFoldDB" id="A0A971M2A6"/>
<feature type="binding site" evidence="9">
    <location>
        <position position="143"/>
    </location>
    <ligand>
        <name>NAD(+)</name>
        <dbReference type="ChEBI" id="CHEBI:57540"/>
    </ligand>
</feature>
<dbReference type="Proteomes" id="UP000777265">
    <property type="component" value="Unassembled WGS sequence"/>
</dbReference>
<gene>
    <name evidence="9 13" type="primary">aroB</name>
    <name evidence="13" type="ORF">GXY80_03285</name>
</gene>
<keyword evidence="9" id="KW-0028">Amino-acid biosynthesis</keyword>
<comment type="pathway">
    <text evidence="9">Metabolic intermediate biosynthesis; chorismate biosynthesis; chorismate from D-erythrose 4-phosphate and phosphoenolpyruvate: step 2/7.</text>
</comment>
<proteinExistence type="inferred from homology"/>
<dbReference type="GO" id="GO:0005737">
    <property type="term" value="C:cytoplasm"/>
    <property type="evidence" value="ECO:0007669"/>
    <property type="project" value="UniProtKB-SubCell"/>
</dbReference>
<organism evidence="13 14">
    <name type="scientific">Syntrophorhabdus aromaticivorans</name>
    <dbReference type="NCBI Taxonomy" id="328301"/>
    <lineage>
        <taxon>Bacteria</taxon>
        <taxon>Pseudomonadati</taxon>
        <taxon>Thermodesulfobacteriota</taxon>
        <taxon>Syntrophorhabdia</taxon>
        <taxon>Syntrophorhabdales</taxon>
        <taxon>Syntrophorhabdaceae</taxon>
        <taxon>Syntrophorhabdus</taxon>
    </lineage>
</organism>
<keyword evidence="9" id="KW-0057">Aromatic amino acid biosynthesis</keyword>
<name>A0A971M2A6_9BACT</name>
<keyword evidence="4 9" id="KW-0547">Nucleotide-binding</keyword>
<comment type="catalytic activity">
    <reaction evidence="9">
        <text>7-phospho-2-dehydro-3-deoxy-D-arabino-heptonate = 3-dehydroquinate + phosphate</text>
        <dbReference type="Rhea" id="RHEA:21968"/>
        <dbReference type="ChEBI" id="CHEBI:32364"/>
        <dbReference type="ChEBI" id="CHEBI:43474"/>
        <dbReference type="ChEBI" id="CHEBI:58394"/>
        <dbReference type="EC" id="4.2.3.4"/>
    </reaction>
</comment>
<dbReference type="Gene3D" id="1.20.1090.10">
    <property type="entry name" value="Dehydroquinate synthase-like - alpha domain"/>
    <property type="match status" value="1"/>
</dbReference>
<evidence type="ECO:0000256" key="4">
    <source>
        <dbReference type="ARBA" id="ARBA00022741"/>
    </source>
</evidence>
<dbReference type="InterPro" id="IPR030960">
    <property type="entry name" value="DHQS/DOIS_N"/>
</dbReference>
<dbReference type="PIRSF" id="PIRSF001455">
    <property type="entry name" value="DHQ_synth"/>
    <property type="match status" value="1"/>
</dbReference>
<comment type="cofactor">
    <cofactor evidence="1 9">
        <name>NAD(+)</name>
        <dbReference type="ChEBI" id="CHEBI:57540"/>
    </cofactor>
</comment>
<evidence type="ECO:0000256" key="5">
    <source>
        <dbReference type="ARBA" id="ARBA00022833"/>
    </source>
</evidence>
<dbReference type="Pfam" id="PF24621">
    <property type="entry name" value="DHQS_C"/>
    <property type="match status" value="1"/>
</dbReference>